<feature type="region of interest" description="Disordered" evidence="1">
    <location>
        <begin position="1"/>
        <end position="23"/>
    </location>
</feature>
<evidence type="ECO:0000313" key="2">
    <source>
        <dbReference type="EMBL" id="MFB9947351.1"/>
    </source>
</evidence>
<dbReference type="RefSeq" id="WP_377254623.1">
    <property type="nucleotide sequence ID" value="NZ_JBHMAA010000002.1"/>
</dbReference>
<sequence length="205" mass="22663">MRTVARQFHAGAAERPSVRHHPGTAACRAFAPPPADPQWPKFAGSDRSVPVEARSMRRQTPFQVIGDGPGQDPLDGIADDARRGDAAAIELFIQLARENTTARACLLIRNHAIGRIDAWLISILARPVPHVRARIVADAGQVLATRRTLPDGPAFAVLDHGERHHLEKMIRPFIGWVKWPKNGKSLKLLKIVLQFYPLETANVPR</sequence>
<reference evidence="2 3" key="1">
    <citation type="submission" date="2024-09" db="EMBL/GenBank/DDBJ databases">
        <authorList>
            <person name="Sun Q."/>
            <person name="Mori K."/>
        </authorList>
    </citation>
    <scope>NUCLEOTIDE SEQUENCE [LARGE SCALE GENOMIC DNA]</scope>
    <source>
        <strain evidence="2 3">TBRC 4938</strain>
    </source>
</reference>
<evidence type="ECO:0000313" key="3">
    <source>
        <dbReference type="Proteomes" id="UP001589692"/>
    </source>
</evidence>
<accession>A0ABV6A9Q6</accession>
<keyword evidence="3" id="KW-1185">Reference proteome</keyword>
<evidence type="ECO:0000256" key="1">
    <source>
        <dbReference type="SAM" id="MobiDB-lite"/>
    </source>
</evidence>
<dbReference type="EMBL" id="JBHMAA010000002">
    <property type="protein sequence ID" value="MFB9947351.1"/>
    <property type="molecule type" value="Genomic_DNA"/>
</dbReference>
<proteinExistence type="predicted"/>
<protein>
    <submittedName>
        <fullName evidence="2">Uncharacterized protein</fullName>
    </submittedName>
</protein>
<organism evidence="2 3">
    <name type="scientific">Rhizobium puerariae</name>
    <dbReference type="NCBI Taxonomy" id="1585791"/>
    <lineage>
        <taxon>Bacteria</taxon>
        <taxon>Pseudomonadati</taxon>
        <taxon>Pseudomonadota</taxon>
        <taxon>Alphaproteobacteria</taxon>
        <taxon>Hyphomicrobiales</taxon>
        <taxon>Rhizobiaceae</taxon>
        <taxon>Rhizobium/Agrobacterium group</taxon>
        <taxon>Rhizobium</taxon>
    </lineage>
</organism>
<dbReference type="Proteomes" id="UP001589692">
    <property type="component" value="Unassembled WGS sequence"/>
</dbReference>
<gene>
    <name evidence="2" type="ORF">ACFFP0_00755</name>
</gene>
<comment type="caution">
    <text evidence="2">The sequence shown here is derived from an EMBL/GenBank/DDBJ whole genome shotgun (WGS) entry which is preliminary data.</text>
</comment>
<name>A0ABV6A9Q6_9HYPH</name>